<protein>
    <recommendedName>
        <fullName evidence="8">Rhodopsin domain-containing protein</fullName>
    </recommendedName>
</protein>
<evidence type="ECO:0000256" key="5">
    <source>
        <dbReference type="ARBA" id="ARBA00038359"/>
    </source>
</evidence>
<evidence type="ECO:0000259" key="8">
    <source>
        <dbReference type="Pfam" id="PF20684"/>
    </source>
</evidence>
<organism evidence="9 10">
    <name type="scientific">Lepraria finkii</name>
    <dbReference type="NCBI Taxonomy" id="1340010"/>
    <lineage>
        <taxon>Eukaryota</taxon>
        <taxon>Fungi</taxon>
        <taxon>Dikarya</taxon>
        <taxon>Ascomycota</taxon>
        <taxon>Pezizomycotina</taxon>
        <taxon>Lecanoromycetes</taxon>
        <taxon>OSLEUM clade</taxon>
        <taxon>Lecanoromycetidae</taxon>
        <taxon>Lecanorales</taxon>
        <taxon>Lecanorineae</taxon>
        <taxon>Stereocaulaceae</taxon>
        <taxon>Lepraria</taxon>
    </lineage>
</organism>
<dbReference type="PANTHER" id="PTHR33048">
    <property type="entry name" value="PTH11-LIKE INTEGRAL MEMBRANE PROTEIN (AFU_ORTHOLOGUE AFUA_5G11245)"/>
    <property type="match status" value="1"/>
</dbReference>
<feature type="transmembrane region" description="Helical" evidence="7">
    <location>
        <begin position="76"/>
        <end position="95"/>
    </location>
</feature>
<evidence type="ECO:0000313" key="10">
    <source>
        <dbReference type="Proteomes" id="UP001590951"/>
    </source>
</evidence>
<evidence type="ECO:0000256" key="4">
    <source>
        <dbReference type="ARBA" id="ARBA00023136"/>
    </source>
</evidence>
<gene>
    <name evidence="9" type="ORF">ABVK25_008856</name>
</gene>
<keyword evidence="10" id="KW-1185">Reference proteome</keyword>
<comment type="subcellular location">
    <subcellularLocation>
        <location evidence="1">Membrane</location>
        <topology evidence="1">Multi-pass membrane protein</topology>
    </subcellularLocation>
</comment>
<evidence type="ECO:0000256" key="2">
    <source>
        <dbReference type="ARBA" id="ARBA00022692"/>
    </source>
</evidence>
<dbReference type="PANTHER" id="PTHR33048:SF158">
    <property type="entry name" value="MEMBRANE PROTEIN PTH11-LIKE, PUTATIVE-RELATED"/>
    <property type="match status" value="1"/>
</dbReference>
<feature type="domain" description="Rhodopsin" evidence="8">
    <location>
        <begin position="2"/>
        <end position="169"/>
    </location>
</feature>
<feature type="transmembrane region" description="Helical" evidence="7">
    <location>
        <begin position="147"/>
        <end position="168"/>
    </location>
</feature>
<dbReference type="InterPro" id="IPR049326">
    <property type="entry name" value="Rhodopsin_dom_fungi"/>
</dbReference>
<comment type="similarity">
    <text evidence="5">Belongs to the SAT4 family.</text>
</comment>
<comment type="caution">
    <text evidence="9">The sequence shown here is derived from an EMBL/GenBank/DDBJ whole genome shotgun (WGS) entry which is preliminary data.</text>
</comment>
<reference evidence="9 10" key="1">
    <citation type="submission" date="2024-09" db="EMBL/GenBank/DDBJ databases">
        <title>Rethinking Asexuality: The Enigmatic Case of Functional Sexual Genes in Lepraria (Stereocaulaceae).</title>
        <authorList>
            <person name="Doellman M."/>
            <person name="Sun Y."/>
            <person name="Barcenas-Pena A."/>
            <person name="Lumbsch H.T."/>
            <person name="Grewe F."/>
        </authorList>
    </citation>
    <scope>NUCLEOTIDE SEQUENCE [LARGE SCALE GENOMIC DNA]</scope>
    <source>
        <strain evidence="9 10">Grewe 0041</strain>
    </source>
</reference>
<keyword evidence="3 7" id="KW-1133">Transmembrane helix</keyword>
<feature type="region of interest" description="Disordered" evidence="6">
    <location>
        <begin position="326"/>
        <end position="347"/>
    </location>
</feature>
<evidence type="ECO:0000256" key="6">
    <source>
        <dbReference type="SAM" id="MobiDB-lite"/>
    </source>
</evidence>
<name>A0ABR4B159_9LECA</name>
<evidence type="ECO:0000256" key="7">
    <source>
        <dbReference type="SAM" id="Phobius"/>
    </source>
</evidence>
<feature type="transmembrane region" description="Helical" evidence="7">
    <location>
        <begin position="107"/>
        <end position="127"/>
    </location>
</feature>
<evidence type="ECO:0000256" key="1">
    <source>
        <dbReference type="ARBA" id="ARBA00004141"/>
    </source>
</evidence>
<proteinExistence type="inferred from homology"/>
<feature type="region of interest" description="Disordered" evidence="6">
    <location>
        <begin position="287"/>
        <end position="314"/>
    </location>
</feature>
<dbReference type="Pfam" id="PF20684">
    <property type="entry name" value="Fung_rhodopsin"/>
    <property type="match status" value="1"/>
</dbReference>
<dbReference type="Proteomes" id="UP001590951">
    <property type="component" value="Unassembled WGS sequence"/>
</dbReference>
<evidence type="ECO:0000313" key="9">
    <source>
        <dbReference type="EMBL" id="KAL2050957.1"/>
    </source>
</evidence>
<dbReference type="InterPro" id="IPR052337">
    <property type="entry name" value="SAT4-like"/>
</dbReference>
<evidence type="ECO:0000256" key="3">
    <source>
        <dbReference type="ARBA" id="ARBA00022989"/>
    </source>
</evidence>
<feature type="transmembrane region" description="Helical" evidence="7">
    <location>
        <begin position="24"/>
        <end position="47"/>
    </location>
</feature>
<keyword evidence="4 7" id="KW-0472">Membrane</keyword>
<keyword evidence="2 7" id="KW-0812">Transmembrane</keyword>
<accession>A0ABR4B159</accession>
<sequence>MFFAKLALFILYYRIFALNRWTKIAIYSGIILTGLFYLASSIALIVLCIPRRNESWTSMTNVTRCERAEVMGDVQGIFGLASDLYIFILPLPVLFRLQMSLKKKLGITAIFLTGFIGIVASSIGLYFRVPESNNSDLTWNEPPAAGLAVVEAAIGVVCGSVPHLPAFFRRHSPKFSRVTHLLQELRSSYRIRSKKSYEKQPHSIRKYKPKEKISQKLQVETEILGSIQEEGKFLKSGRFSRIWGNQSSTEHPGSETLIDNTSSTRRDYYELTEHSHQGSKLETITGDITSDGLSQLPAHKKEGPVEATASEQSSRQGYWDIMSIFRSTNKDTTNQSKTYPRSQSSHP</sequence>
<dbReference type="EMBL" id="JBHFEH010000041">
    <property type="protein sequence ID" value="KAL2050957.1"/>
    <property type="molecule type" value="Genomic_DNA"/>
</dbReference>